<dbReference type="SMART" id="SM01027">
    <property type="entry name" value="Beta-Casp"/>
    <property type="match status" value="1"/>
</dbReference>
<dbReference type="InterPro" id="IPR011108">
    <property type="entry name" value="RMMBL"/>
</dbReference>
<dbReference type="GO" id="GO:0003723">
    <property type="term" value="F:RNA binding"/>
    <property type="evidence" value="ECO:0007669"/>
    <property type="project" value="TreeGrafter"/>
</dbReference>
<evidence type="ECO:0000259" key="8">
    <source>
        <dbReference type="SMART" id="SM01098"/>
    </source>
</evidence>
<dbReference type="InterPro" id="IPR022712">
    <property type="entry name" value="Beta_Casp"/>
</dbReference>
<evidence type="ECO:0000256" key="5">
    <source>
        <dbReference type="ARBA" id="ARBA00023242"/>
    </source>
</evidence>
<dbReference type="FunFam" id="3.60.15.10:FF:000161">
    <property type="entry name" value="Predicted protein"/>
    <property type="match status" value="1"/>
</dbReference>
<dbReference type="CDD" id="cd16292">
    <property type="entry name" value="CPSF3-like_MBL-fold"/>
    <property type="match status" value="1"/>
</dbReference>
<keyword evidence="5" id="KW-0539">Nucleus</keyword>
<dbReference type="SMART" id="SM00849">
    <property type="entry name" value="Lactamase_B"/>
    <property type="match status" value="1"/>
</dbReference>
<dbReference type="InterPro" id="IPR050698">
    <property type="entry name" value="MBL"/>
</dbReference>
<comment type="subcellular location">
    <subcellularLocation>
        <location evidence="1">Nucleus</location>
    </subcellularLocation>
</comment>
<name>M8AM76_TRIUA</name>
<evidence type="ECO:0000259" key="7">
    <source>
        <dbReference type="SMART" id="SM01027"/>
    </source>
</evidence>
<evidence type="ECO:0000256" key="2">
    <source>
        <dbReference type="ARBA" id="ARBA00022664"/>
    </source>
</evidence>
<keyword evidence="4" id="KW-0378">Hydrolase</keyword>
<feature type="domain" description="Pre-mRNA 3'-end-processing endonuclease polyadenylation factor C-term" evidence="8">
    <location>
        <begin position="694"/>
        <end position="870"/>
    </location>
</feature>
<evidence type="ECO:0000259" key="6">
    <source>
        <dbReference type="SMART" id="SM00849"/>
    </source>
</evidence>
<keyword evidence="2" id="KW-0507">mRNA processing</keyword>
<protein>
    <submittedName>
        <fullName evidence="9">Cleavage and polyadenylation specificity factor subunit 3-I</fullName>
    </submittedName>
</protein>
<dbReference type="GO" id="GO:0006398">
    <property type="term" value="P:mRNA 3'-end processing by stem-loop binding and cleavage"/>
    <property type="evidence" value="ECO:0007669"/>
    <property type="project" value="TreeGrafter"/>
</dbReference>
<dbReference type="OMA" id="GDHMVIT"/>
<organism evidence="9">
    <name type="scientific">Triticum urartu</name>
    <name type="common">Red wild einkorn</name>
    <name type="synonym">Crithodium urartu</name>
    <dbReference type="NCBI Taxonomy" id="4572"/>
    <lineage>
        <taxon>Eukaryota</taxon>
        <taxon>Viridiplantae</taxon>
        <taxon>Streptophyta</taxon>
        <taxon>Embryophyta</taxon>
        <taxon>Tracheophyta</taxon>
        <taxon>Spermatophyta</taxon>
        <taxon>Magnoliopsida</taxon>
        <taxon>Liliopsida</taxon>
        <taxon>Poales</taxon>
        <taxon>Poaceae</taxon>
        <taxon>BOP clade</taxon>
        <taxon>Pooideae</taxon>
        <taxon>Triticodae</taxon>
        <taxon>Triticeae</taxon>
        <taxon>Triticinae</taxon>
        <taxon>Triticum</taxon>
    </lineage>
</organism>
<evidence type="ECO:0000256" key="4">
    <source>
        <dbReference type="ARBA" id="ARBA00022801"/>
    </source>
</evidence>
<reference evidence="9" key="1">
    <citation type="journal article" date="2013" name="Nature">
        <title>Draft genome of the wheat A-genome progenitor Triticum urartu.</title>
        <authorList>
            <person name="Ling H.Q."/>
            <person name="Zhao S."/>
            <person name="Liu D."/>
            <person name="Wang J."/>
            <person name="Sun H."/>
            <person name="Zhang C."/>
            <person name="Fan H."/>
            <person name="Li D."/>
            <person name="Dong L."/>
            <person name="Tao Y."/>
            <person name="Gao C."/>
            <person name="Wu H."/>
            <person name="Li Y."/>
            <person name="Cui Y."/>
            <person name="Guo X."/>
            <person name="Zheng S."/>
            <person name="Wang B."/>
            <person name="Yu K."/>
            <person name="Liang Q."/>
            <person name="Yang W."/>
            <person name="Lou X."/>
            <person name="Chen J."/>
            <person name="Feng M."/>
            <person name="Jian J."/>
            <person name="Zhang X."/>
            <person name="Luo G."/>
            <person name="Jiang Y."/>
            <person name="Liu J."/>
            <person name="Wang Z."/>
            <person name="Sha Y."/>
            <person name="Zhang B."/>
            <person name="Wu H."/>
            <person name="Tang D."/>
            <person name="Shen Q."/>
            <person name="Xue P."/>
            <person name="Zou S."/>
            <person name="Wang X."/>
            <person name="Liu X."/>
            <person name="Wang F."/>
            <person name="Yang Y."/>
            <person name="An X."/>
            <person name="Dong Z."/>
            <person name="Zhang K."/>
            <person name="Zhang X."/>
            <person name="Luo M.C."/>
            <person name="Dvorak J."/>
            <person name="Tong Y."/>
            <person name="Wang J."/>
            <person name="Yang H."/>
            <person name="Li Z."/>
            <person name="Wang D."/>
            <person name="Zhang A."/>
            <person name="Wang J."/>
        </authorList>
    </citation>
    <scope>NUCLEOTIDE SEQUENCE</scope>
</reference>
<dbReference type="STRING" id="4572.M8AM76"/>
<dbReference type="PANTHER" id="PTHR11203">
    <property type="entry name" value="CLEAVAGE AND POLYADENYLATION SPECIFICITY FACTOR FAMILY MEMBER"/>
    <property type="match status" value="1"/>
</dbReference>
<dbReference type="Pfam" id="PF07521">
    <property type="entry name" value="RMMBL"/>
    <property type="match status" value="1"/>
</dbReference>
<feature type="domain" description="Metallo-beta-lactamase" evidence="6">
    <location>
        <begin position="31"/>
        <end position="236"/>
    </location>
</feature>
<dbReference type="eggNOG" id="KOG1137">
    <property type="taxonomic scope" value="Eukaryota"/>
</dbReference>
<dbReference type="FunFam" id="3.40.50.10890:FF:000001">
    <property type="entry name" value="Cleavage and polyadenylation specificity factor subunit 3"/>
    <property type="match status" value="1"/>
</dbReference>
<dbReference type="SUPFAM" id="SSF56281">
    <property type="entry name" value="Metallo-hydrolase/oxidoreductase"/>
    <property type="match status" value="1"/>
</dbReference>
<gene>
    <name evidence="9" type="ORF">TRIUR3_05995</name>
</gene>
<dbReference type="Gene3D" id="3.40.50.10890">
    <property type="match status" value="1"/>
</dbReference>
<dbReference type="GO" id="GO:0005847">
    <property type="term" value="C:mRNA cleavage and polyadenylation specificity factor complex"/>
    <property type="evidence" value="ECO:0007669"/>
    <property type="project" value="TreeGrafter"/>
</dbReference>
<dbReference type="Pfam" id="PF11718">
    <property type="entry name" value="CPSF73-100_C"/>
    <property type="match status" value="2"/>
</dbReference>
<evidence type="ECO:0000256" key="1">
    <source>
        <dbReference type="ARBA" id="ARBA00004123"/>
    </source>
</evidence>
<dbReference type="InterPro" id="IPR001279">
    <property type="entry name" value="Metallo-B-lactamas"/>
</dbReference>
<evidence type="ECO:0000313" key="9">
    <source>
        <dbReference type="EMBL" id="EMS66185.1"/>
    </source>
</evidence>
<keyword evidence="3" id="KW-0540">Nuclease</keyword>
<feature type="domain" description="Pre-mRNA 3'-end-processing endonuclease polyadenylation factor C-term" evidence="8">
    <location>
        <begin position="498"/>
        <end position="693"/>
    </location>
</feature>
<dbReference type="Gene3D" id="3.60.15.10">
    <property type="entry name" value="Ribonuclease Z/Hydroxyacylglutathione hydrolase-like"/>
    <property type="match status" value="1"/>
</dbReference>
<dbReference type="EMBL" id="KD034438">
    <property type="protein sequence ID" value="EMS66185.1"/>
    <property type="molecule type" value="Genomic_DNA"/>
</dbReference>
<dbReference type="InterPro" id="IPR021718">
    <property type="entry name" value="CPSF73-100_C"/>
</dbReference>
<sequence length="875" mass="96911">MAPPAGKRPASGGREGDHMVITPLGAGGEVGRSCVHMSFKGRTVLLSLFSGNPTDWIFAGAQFDCGIHPAYSGMAALPYFDEIDPSAIDVLLVTHFHLDHAASLPYFLEKTTFKGRVFMTHATKAIYRLLLSDYVKVSKVSVEDMLFDEQDIIRSMDKIEVIDFHQTLEVNGIRFWCYTAGHVLGAAMFMVDIAGVRILYTGDYSREEDRHLKAAEVPQFSPDICIIESTYGVQQHQPRHIREKRFTDAIHNTVSQGGRVLIPAYALGRAQELLLILDEYWSNHPELHKIPIYYASPLAKKCMAVYQTYINSMNERIRNQFAQSNPFHFKHIEPLNSIDNFHDVGPSVVMASPGSLQSGLSRQLFDKWCTDKKNTCVIPGFAVEGSLAKAIISEPREVTLANGLTAPLHMQIFYISFSAHADFLQTSGFLDELRPPNIILVHGEANETGRLKQKLITQFDGTNTKIVSPKNCQSVEMYFSSEKMAKTIGRLAAKVPEVGESVSGLLVKKGFTYQIMAPEDLRVYTQLSTTNITQRISVPYSGSFEVIKYRLKQIYESVESSTEEPDVPTLIVHERVTIRLESESYVTLQWSSDSVSDMVSDSVVATILNIGREGPKAVPIEAAAKTEEEMEKVVQKVVYALMVSLFGDVKVAEEGKLVISVDGDVAHLDGRSGDVECENAALKERISTAFRRIQGALSTTNITQRISVPYSGSFEVIKYRLKQIYESVESSTEEPDVPTLIVHERVTIRLESESYVTLQWSSDSVSDMVSDSVVATILNIGREGPKAVPIEAAAKTEEEMEKVVQKVVYALMVSLFGDVKVAEEGKLVISVDGDVAHLDGRSGDVECENAALKERISTAFRRIQGAVRPIPLSAS</sequence>
<dbReference type="InterPro" id="IPR036866">
    <property type="entry name" value="RibonucZ/Hydroxyglut_hydro"/>
</dbReference>
<dbReference type="AlphaFoldDB" id="M8AM76"/>
<dbReference type="PANTHER" id="PTHR11203:SF48">
    <property type="entry name" value="CLEAVAGE AND POLYADENYLATION SPECIFICITY FACTOR SUBUNIT 3-I"/>
    <property type="match status" value="1"/>
</dbReference>
<evidence type="ECO:0000256" key="3">
    <source>
        <dbReference type="ARBA" id="ARBA00022722"/>
    </source>
</evidence>
<dbReference type="Pfam" id="PF10996">
    <property type="entry name" value="Beta-Casp"/>
    <property type="match status" value="1"/>
</dbReference>
<dbReference type="GO" id="GO:0004534">
    <property type="term" value="F:5'-3' RNA exonuclease activity"/>
    <property type="evidence" value="ECO:0007669"/>
    <property type="project" value="TreeGrafter"/>
</dbReference>
<accession>M8AM76</accession>
<dbReference type="SMART" id="SM01098">
    <property type="entry name" value="CPSF73-100_C"/>
    <property type="match status" value="2"/>
</dbReference>
<dbReference type="Pfam" id="PF16661">
    <property type="entry name" value="Lactamase_B_6"/>
    <property type="match status" value="1"/>
</dbReference>
<dbReference type="GO" id="GO:0004521">
    <property type="term" value="F:RNA endonuclease activity"/>
    <property type="evidence" value="ECO:0007669"/>
    <property type="project" value="TreeGrafter"/>
</dbReference>
<feature type="domain" description="Beta-Casp" evidence="7">
    <location>
        <begin position="270"/>
        <end position="391"/>
    </location>
</feature>
<proteinExistence type="predicted"/>